<dbReference type="PANTHER" id="PTHR35185:SF1">
    <property type="entry name" value="UPF0619 GPI-ANCHORED MEMBRANE PROTEIN C1322.10"/>
    <property type="match status" value="1"/>
</dbReference>
<feature type="domain" description="Yeast cell wall synthesis Kre9/Knh1-like N-terminal" evidence="3">
    <location>
        <begin position="25"/>
        <end position="118"/>
    </location>
</feature>
<protein>
    <recommendedName>
        <fullName evidence="3">Yeast cell wall synthesis Kre9/Knh1-like N-terminal domain-containing protein</fullName>
    </recommendedName>
</protein>
<reference evidence="4 5" key="1">
    <citation type="journal article" name="Sci. Rep.">
        <title>Telomere-to-telomere assembled and centromere annotated genomes of the two main subspecies of the button mushroom Agaricus bisporus reveal especially polymorphic chromosome ends.</title>
        <authorList>
            <person name="Sonnenberg A.S.M."/>
            <person name="Sedaghat-Telgerd N."/>
            <person name="Lavrijssen B."/>
            <person name="Ohm R.A."/>
            <person name="Hendrickx P.M."/>
            <person name="Scholtmeijer K."/>
            <person name="Baars J.J.P."/>
            <person name="van Peer A."/>
        </authorList>
    </citation>
    <scope>NUCLEOTIDE SEQUENCE [LARGE SCALE GENOMIC DNA]</scope>
    <source>
        <strain evidence="4 5">H119_p4</strain>
    </source>
</reference>
<dbReference type="EMBL" id="JABXXO010000009">
    <property type="protein sequence ID" value="KAF7770847.1"/>
    <property type="molecule type" value="Genomic_DNA"/>
</dbReference>
<accession>A0A8H7F088</accession>
<dbReference type="AlphaFoldDB" id="A0A8H7F088"/>
<evidence type="ECO:0000256" key="2">
    <source>
        <dbReference type="SAM" id="SignalP"/>
    </source>
</evidence>
<comment type="caution">
    <text evidence="4">The sequence shown here is derived from an EMBL/GenBank/DDBJ whole genome shotgun (WGS) entry which is preliminary data.</text>
</comment>
<gene>
    <name evidence="4" type="ORF">Agabi119p4_6821</name>
</gene>
<dbReference type="PANTHER" id="PTHR35185">
    <property type="entry name" value="SERINE/THREONINE-RICH PROTEIN ADG2-RELATED"/>
    <property type="match status" value="1"/>
</dbReference>
<feature type="signal peptide" evidence="2">
    <location>
        <begin position="1"/>
        <end position="19"/>
    </location>
</feature>
<name>A0A8H7F088_AGABI</name>
<dbReference type="InterPro" id="IPR018466">
    <property type="entry name" value="Kre9/Knh1-like_N"/>
</dbReference>
<keyword evidence="1 2" id="KW-0732">Signal</keyword>
<feature type="chain" id="PRO_5034723859" description="Yeast cell wall synthesis Kre9/Knh1-like N-terminal domain-containing protein" evidence="2">
    <location>
        <begin position="20"/>
        <end position="120"/>
    </location>
</feature>
<sequence>MQATVFAALLLSFVSSSFAYLVNVPNDHQGWSAYGPQTLSWSRVNTDATSFAVFLTNQDRTVLLEDFLVANYIDGTRLTTKIYPGRGGFPTGSHFRVNLVKNANEIHTIYAQSNEFTIHN</sequence>
<evidence type="ECO:0000313" key="5">
    <source>
        <dbReference type="Proteomes" id="UP000629468"/>
    </source>
</evidence>
<evidence type="ECO:0000313" key="4">
    <source>
        <dbReference type="EMBL" id="KAF7770847.1"/>
    </source>
</evidence>
<evidence type="ECO:0000256" key="1">
    <source>
        <dbReference type="ARBA" id="ARBA00022729"/>
    </source>
</evidence>
<dbReference type="Pfam" id="PF10342">
    <property type="entry name" value="Kre9_KNH"/>
    <property type="match status" value="1"/>
</dbReference>
<proteinExistence type="predicted"/>
<evidence type="ECO:0000259" key="3">
    <source>
        <dbReference type="Pfam" id="PF10342"/>
    </source>
</evidence>
<dbReference type="Proteomes" id="UP000629468">
    <property type="component" value="Unassembled WGS sequence"/>
</dbReference>
<organism evidence="4 5">
    <name type="scientific">Agaricus bisporus var. burnettii</name>
    <dbReference type="NCBI Taxonomy" id="192524"/>
    <lineage>
        <taxon>Eukaryota</taxon>
        <taxon>Fungi</taxon>
        <taxon>Dikarya</taxon>
        <taxon>Basidiomycota</taxon>
        <taxon>Agaricomycotina</taxon>
        <taxon>Agaricomycetes</taxon>
        <taxon>Agaricomycetidae</taxon>
        <taxon>Agaricales</taxon>
        <taxon>Agaricineae</taxon>
        <taxon>Agaricaceae</taxon>
        <taxon>Agaricus</taxon>
    </lineage>
</organism>
<dbReference type="InterPro" id="IPR052479">
    <property type="entry name" value="GPI-anchor_Adhesion_Reg"/>
</dbReference>